<accession>A0A803Q5F0</accession>
<evidence type="ECO:0008006" key="6">
    <source>
        <dbReference type="Google" id="ProtNLM"/>
    </source>
</evidence>
<evidence type="ECO:0000313" key="4">
    <source>
        <dbReference type="EnsemblPlants" id="cds.evm.model.07.548"/>
    </source>
</evidence>
<name>A0A803Q5F0_CANSA</name>
<sequence>MGCEAVPADYGKHLKITVWSSLSKSRMDDTATLIRDYTKRLNLHGRLHEAKSMGDSLALGLESLPAESTHIQCQGSGRGGYNRGGNNSGRGRGGRSNGPKPTCQVCGRYGHSAAICYNRYDEAYMGSDPKTGGQTSQKNSQGAAAYTAAPEIIDSEAWFVDSGASNHVTADENNMTQKNEYEGYNESYRGYKCLSTTGRVYISRNVVFNEREFPFHTGFLNTYAPEKHIVIQNESWSQLPNVHFEQHSQTTLTQPVLHHLKVLQLPHQQHLQHSSVEISVHQEPKNNLQDIAPVSDSADTQSAANQLSGVPSSRVTSSHPMITRARAGIFKPKTYINQAKWTPIWNNDIHLSKFVQQLDKCFTLKDLGDLHFFLGIEVFRDETGLYLTQTKYIEDLLRRHNMTHLKPSPTPISTGKCLSALDGKEMENPTVYRSLIGALQYLCHTRPDISYAVNSLSQFLKSPSTIHWNAAKRILRYLKGTSTQGLHICCSNNLNITGFSDADWASNVDDRRYVGGYCVYLGESLVSWSSKKQSVVSRSSTESEYRALAHVSAEITWIESLLKEIKFPLPTVPITWCDNLSASALASNPMYHARTKHIELDIHYV</sequence>
<keyword evidence="5" id="KW-1185">Reference proteome</keyword>
<evidence type="ECO:0000259" key="3">
    <source>
        <dbReference type="Pfam" id="PF25597"/>
    </source>
</evidence>
<feature type="domain" description="Reverse transcriptase Ty1/copia-type" evidence="2">
    <location>
        <begin position="350"/>
        <end position="412"/>
    </location>
</feature>
<dbReference type="Gramene" id="evm.model.07.548">
    <property type="protein sequence ID" value="cds.evm.model.07.548"/>
    <property type="gene ID" value="evm.TU.07.548"/>
</dbReference>
<dbReference type="EMBL" id="UZAU01000635">
    <property type="status" value="NOT_ANNOTATED_CDS"/>
    <property type="molecule type" value="Genomic_DNA"/>
</dbReference>
<dbReference type="SUPFAM" id="SSF56672">
    <property type="entry name" value="DNA/RNA polymerases"/>
    <property type="match status" value="1"/>
</dbReference>
<dbReference type="AlphaFoldDB" id="A0A803Q5F0"/>
<organism evidence="4 5">
    <name type="scientific">Cannabis sativa</name>
    <name type="common">Hemp</name>
    <name type="synonym">Marijuana</name>
    <dbReference type="NCBI Taxonomy" id="3483"/>
    <lineage>
        <taxon>Eukaryota</taxon>
        <taxon>Viridiplantae</taxon>
        <taxon>Streptophyta</taxon>
        <taxon>Embryophyta</taxon>
        <taxon>Tracheophyta</taxon>
        <taxon>Spermatophyta</taxon>
        <taxon>Magnoliopsida</taxon>
        <taxon>eudicotyledons</taxon>
        <taxon>Gunneridae</taxon>
        <taxon>Pentapetalae</taxon>
        <taxon>rosids</taxon>
        <taxon>fabids</taxon>
        <taxon>Rosales</taxon>
        <taxon>Cannabaceae</taxon>
        <taxon>Cannabis</taxon>
    </lineage>
</organism>
<dbReference type="Pfam" id="PF07727">
    <property type="entry name" value="RVT_2"/>
    <property type="match status" value="1"/>
</dbReference>
<feature type="region of interest" description="Disordered" evidence="1">
    <location>
        <begin position="295"/>
        <end position="318"/>
    </location>
</feature>
<evidence type="ECO:0000259" key="2">
    <source>
        <dbReference type="Pfam" id="PF07727"/>
    </source>
</evidence>
<proteinExistence type="predicted"/>
<feature type="compositionally biased region" description="Gly residues" evidence="1">
    <location>
        <begin position="76"/>
        <end position="96"/>
    </location>
</feature>
<feature type="domain" description="Retroviral polymerase SH3-like" evidence="3">
    <location>
        <begin position="183"/>
        <end position="217"/>
    </location>
</feature>
<dbReference type="InterPro" id="IPR013103">
    <property type="entry name" value="RVT_2"/>
</dbReference>
<dbReference type="Proteomes" id="UP000596661">
    <property type="component" value="Chromosome 7"/>
</dbReference>
<dbReference type="EnsemblPlants" id="evm.model.07.548">
    <property type="protein sequence ID" value="cds.evm.model.07.548"/>
    <property type="gene ID" value="evm.TU.07.548"/>
</dbReference>
<feature type="region of interest" description="Disordered" evidence="1">
    <location>
        <begin position="69"/>
        <end position="101"/>
    </location>
</feature>
<dbReference type="InterPro" id="IPR057670">
    <property type="entry name" value="SH3_retrovirus"/>
</dbReference>
<reference evidence="4" key="1">
    <citation type="submission" date="2018-11" db="EMBL/GenBank/DDBJ databases">
        <authorList>
            <person name="Grassa J C."/>
        </authorList>
    </citation>
    <scope>NUCLEOTIDE SEQUENCE [LARGE SCALE GENOMIC DNA]</scope>
</reference>
<protein>
    <recommendedName>
        <fullName evidence="6">Reverse transcriptase Ty1/copia-type domain-containing protein</fullName>
    </recommendedName>
</protein>
<reference evidence="4" key="2">
    <citation type="submission" date="2021-03" db="UniProtKB">
        <authorList>
            <consortium name="EnsemblPlants"/>
        </authorList>
    </citation>
    <scope>IDENTIFICATION</scope>
</reference>
<dbReference type="CDD" id="cd09272">
    <property type="entry name" value="RNase_HI_RT_Ty1"/>
    <property type="match status" value="1"/>
</dbReference>
<evidence type="ECO:0000256" key="1">
    <source>
        <dbReference type="SAM" id="MobiDB-lite"/>
    </source>
</evidence>
<dbReference type="Pfam" id="PF25597">
    <property type="entry name" value="SH3_retrovirus"/>
    <property type="match status" value="1"/>
</dbReference>
<dbReference type="PANTHER" id="PTHR11439:SF455">
    <property type="entry name" value="RLK (RECEPTOR-LIKE PROTEIN KINASE) 8, PUTATIVE-RELATED"/>
    <property type="match status" value="1"/>
</dbReference>
<evidence type="ECO:0000313" key="5">
    <source>
        <dbReference type="Proteomes" id="UP000596661"/>
    </source>
</evidence>
<dbReference type="PANTHER" id="PTHR11439">
    <property type="entry name" value="GAG-POL-RELATED RETROTRANSPOSON"/>
    <property type="match status" value="1"/>
</dbReference>
<dbReference type="InterPro" id="IPR043502">
    <property type="entry name" value="DNA/RNA_pol_sf"/>
</dbReference>
<feature type="compositionally biased region" description="Polar residues" evidence="1">
    <location>
        <begin position="297"/>
        <end position="318"/>
    </location>
</feature>